<accession>A0AB33IQ60</accession>
<dbReference type="EMBL" id="AP035785">
    <property type="protein sequence ID" value="BFO71791.1"/>
    <property type="molecule type" value="Genomic_DNA"/>
</dbReference>
<name>A0AB33IQ60_9BACT</name>
<dbReference type="Pfam" id="PF14125">
    <property type="entry name" value="DUF4292"/>
    <property type="match status" value="1"/>
</dbReference>
<dbReference type="PROSITE" id="PS51257">
    <property type="entry name" value="PROKAR_LIPOPROTEIN"/>
    <property type="match status" value="1"/>
</dbReference>
<keyword evidence="1" id="KW-0732">Signal</keyword>
<evidence type="ECO:0008006" key="3">
    <source>
        <dbReference type="Google" id="ProtNLM"/>
    </source>
</evidence>
<dbReference type="AlphaFoldDB" id="A0AB33IQ60"/>
<organism evidence="2">
    <name type="scientific">Prevotella sp. GTC17253</name>
    <dbReference type="NCBI Taxonomy" id="3236793"/>
    <lineage>
        <taxon>Bacteria</taxon>
        <taxon>Pseudomonadati</taxon>
        <taxon>Bacteroidota</taxon>
        <taxon>Bacteroidia</taxon>
        <taxon>Bacteroidales</taxon>
        <taxon>Prevotellaceae</taxon>
        <taxon>Prevotella</taxon>
    </lineage>
</organism>
<gene>
    <name evidence="2" type="ORF">GTC17253_17570</name>
</gene>
<feature type="signal peptide" evidence="1">
    <location>
        <begin position="1"/>
        <end position="26"/>
    </location>
</feature>
<feature type="chain" id="PRO_5044242957" description="DUF4292 domain-containing protein" evidence="1">
    <location>
        <begin position="27"/>
        <end position="306"/>
    </location>
</feature>
<proteinExistence type="predicted"/>
<evidence type="ECO:0000313" key="2">
    <source>
        <dbReference type="EMBL" id="BFO71791.1"/>
    </source>
</evidence>
<reference evidence="2" key="1">
    <citation type="submission" date="2024-07" db="EMBL/GenBank/DDBJ databases">
        <title>Complete genome sequence of Prevotella sp. YM-2024 GTC17253.</title>
        <authorList>
            <person name="Hayashi M."/>
            <person name="Muto Y."/>
            <person name="Tanaka K."/>
            <person name="Niwa H."/>
        </authorList>
    </citation>
    <scope>NUCLEOTIDE SEQUENCE</scope>
    <source>
        <strain evidence="2">GTC17253</strain>
    </source>
</reference>
<protein>
    <recommendedName>
        <fullName evidence="3">DUF4292 domain-containing protein</fullName>
    </recommendedName>
</protein>
<evidence type="ECO:0000256" key="1">
    <source>
        <dbReference type="SAM" id="SignalP"/>
    </source>
</evidence>
<dbReference type="InterPro" id="IPR025634">
    <property type="entry name" value="DUF4292"/>
</dbReference>
<sequence>MKITYRIGLMGMGALLFMASCGSKKALIKDGQGTNGVAAATGKAAGKAANATAPDMQRLAFVQKVADTKVYAENIVGGITFNLKAGSKDITMPGQLRMRKDQVIRLQITIPFLGTEVGRLEFTPTYVLVIDRLHKQYVKADYNQLDFLKNNGLNFYSLQALFWNQLFLPGQQKVSESNLKKYGVDLQAAGGTVPVTLADGNLTYQWNADKSNGRILRTDVTYKSTQHGTSTLVWNYSDFKTVGVKQFPGTQVFSFTTTATKKQQQATVSISMDGVTTNGNWDTQTTVSDKYKQIAAQDILKQIMNF</sequence>